<keyword evidence="3" id="KW-1185">Reference proteome</keyword>
<feature type="chain" id="PRO_5010852122" evidence="1">
    <location>
        <begin position="26"/>
        <end position="202"/>
    </location>
</feature>
<reference evidence="2 3" key="1">
    <citation type="submission" date="2014-06" db="EMBL/GenBank/DDBJ databases">
        <title>The genome of the endonuclear symbiont Nucleicultrix amoebiphila.</title>
        <authorList>
            <person name="Schulz F."/>
            <person name="Horn M."/>
        </authorList>
    </citation>
    <scope>NUCLEOTIDE SEQUENCE [LARGE SCALE GENOMIC DNA]</scope>
    <source>
        <strain evidence="2 3">FS5</strain>
    </source>
</reference>
<accession>A0A1W6N543</accession>
<organism evidence="2 3">
    <name type="scientific">Candidatus Nucleicultrix amoebiphila FS5</name>
    <dbReference type="NCBI Taxonomy" id="1414854"/>
    <lineage>
        <taxon>Bacteria</taxon>
        <taxon>Pseudomonadati</taxon>
        <taxon>Pseudomonadota</taxon>
        <taxon>Alphaproteobacteria</taxon>
        <taxon>Holosporales</taxon>
        <taxon>Candidatus Nucleicultricaceae</taxon>
        <taxon>Candidatus Nucleicultrix</taxon>
    </lineage>
</organism>
<dbReference type="KEGG" id="naf:GQ61_06200"/>
<sequence length="202" mass="22590">MKNILKISTAALLVVLSFSHNSVQASVTETEGEKLDAPKKIRLIPPFKDADSKKEARNTIAKLIVTPENPEKQYIGASAWFLLWEGHPFEKALAAVALQGIANEECHPKRAAARRDLGIYKPVTPPEEMKPVNPNPPYLMDIALRLSVSQDLDDQQLALNVAIRLLYAHGEAWVRDKFKTYKEAQITRLVGMLEEKGEIPKL</sequence>
<dbReference type="AlphaFoldDB" id="A0A1W6N543"/>
<dbReference type="EMBL" id="CP008743">
    <property type="protein sequence ID" value="ARN84942.1"/>
    <property type="molecule type" value="Genomic_DNA"/>
</dbReference>
<evidence type="ECO:0000256" key="1">
    <source>
        <dbReference type="SAM" id="SignalP"/>
    </source>
</evidence>
<proteinExistence type="predicted"/>
<protein>
    <submittedName>
        <fullName evidence="2">Uncharacterized protein</fullName>
    </submittedName>
</protein>
<evidence type="ECO:0000313" key="2">
    <source>
        <dbReference type="EMBL" id="ARN84942.1"/>
    </source>
</evidence>
<evidence type="ECO:0000313" key="3">
    <source>
        <dbReference type="Proteomes" id="UP000237351"/>
    </source>
</evidence>
<gene>
    <name evidence="2" type="ORF">GQ61_06200</name>
</gene>
<keyword evidence="1" id="KW-0732">Signal</keyword>
<dbReference type="RefSeq" id="WP_085784455.1">
    <property type="nucleotide sequence ID" value="NZ_CP008743.1"/>
</dbReference>
<feature type="signal peptide" evidence="1">
    <location>
        <begin position="1"/>
        <end position="25"/>
    </location>
</feature>
<name>A0A1W6N543_9PROT</name>
<dbReference type="Proteomes" id="UP000237351">
    <property type="component" value="Chromosome"/>
</dbReference>